<dbReference type="Pfam" id="PF01756">
    <property type="entry name" value="ACOX"/>
    <property type="match status" value="1"/>
</dbReference>
<evidence type="ECO:0000259" key="13">
    <source>
        <dbReference type="Pfam" id="PF01756"/>
    </source>
</evidence>
<evidence type="ECO:0000256" key="1">
    <source>
        <dbReference type="ARBA" id="ARBA00001974"/>
    </source>
</evidence>
<dbReference type="PANTHER" id="PTHR10909:SF223">
    <property type="entry name" value="ACYL-COENZYME A OXIDASE"/>
    <property type="match status" value="1"/>
</dbReference>
<dbReference type="InterPro" id="IPR036250">
    <property type="entry name" value="AcylCo_DH-like_C"/>
</dbReference>
<dbReference type="Pfam" id="PF22924">
    <property type="entry name" value="ACOX_C_alpha1"/>
    <property type="match status" value="1"/>
</dbReference>
<dbReference type="InterPro" id="IPR009100">
    <property type="entry name" value="AcylCoA_DH/oxidase_NM_dom_sf"/>
</dbReference>
<comment type="similarity">
    <text evidence="3 10">Belongs to the acyl-CoA oxidase family.</text>
</comment>
<comment type="subcellular location">
    <subcellularLocation>
        <location evidence="2">Peroxisome</location>
    </subcellularLocation>
</comment>
<evidence type="ECO:0000256" key="5">
    <source>
        <dbReference type="ARBA" id="ARBA00022827"/>
    </source>
</evidence>
<evidence type="ECO:0000256" key="2">
    <source>
        <dbReference type="ARBA" id="ARBA00004275"/>
    </source>
</evidence>
<keyword evidence="8" id="KW-0443">Lipid metabolism</keyword>
<evidence type="ECO:0000259" key="15">
    <source>
        <dbReference type="Pfam" id="PF22924"/>
    </source>
</evidence>
<evidence type="ECO:0000259" key="14">
    <source>
        <dbReference type="Pfam" id="PF02770"/>
    </source>
</evidence>
<feature type="domain" description="Acyl-CoA oxidase C-alpha1" evidence="15">
    <location>
        <begin position="302"/>
        <end position="466"/>
    </location>
</feature>
<dbReference type="Gene3D" id="1.20.140.10">
    <property type="entry name" value="Butyryl-CoA Dehydrogenase, subunit A, domain 3"/>
    <property type="match status" value="2"/>
</dbReference>
<reference evidence="16" key="1">
    <citation type="journal article" date="2023" name="G3 (Bethesda)">
        <title>Whole genome assemblies of Zophobas morio and Tenebrio molitor.</title>
        <authorList>
            <person name="Kaur S."/>
            <person name="Stinson S.A."/>
            <person name="diCenzo G.C."/>
        </authorList>
    </citation>
    <scope>NUCLEOTIDE SEQUENCE</scope>
    <source>
        <strain evidence="16">QUZm001</strain>
    </source>
</reference>
<dbReference type="Pfam" id="PF02770">
    <property type="entry name" value="Acyl-CoA_dh_M"/>
    <property type="match status" value="1"/>
</dbReference>
<feature type="domain" description="Acyl-CoA oxidase/dehydrogenase middle" evidence="14">
    <location>
        <begin position="154"/>
        <end position="263"/>
    </location>
</feature>
<feature type="binding site" evidence="12">
    <location>
        <position position="158"/>
    </location>
    <ligand>
        <name>FAD</name>
        <dbReference type="ChEBI" id="CHEBI:57692"/>
    </ligand>
</feature>
<dbReference type="EMBL" id="JALNTZ010000003">
    <property type="protein sequence ID" value="KAJ3657475.1"/>
    <property type="molecule type" value="Genomic_DNA"/>
</dbReference>
<feature type="binding site" evidence="12">
    <location>
        <position position="197"/>
    </location>
    <ligand>
        <name>FAD</name>
        <dbReference type="ChEBI" id="CHEBI:57692"/>
    </ligand>
</feature>
<dbReference type="Proteomes" id="UP001168821">
    <property type="component" value="Unassembled WGS sequence"/>
</dbReference>
<evidence type="ECO:0000256" key="8">
    <source>
        <dbReference type="ARBA" id="ARBA00023098"/>
    </source>
</evidence>
<dbReference type="FunFam" id="2.40.110.10:FF:000005">
    <property type="entry name" value="Acyl-coenzyme A oxidase"/>
    <property type="match status" value="1"/>
</dbReference>
<name>A0AA38IKQ1_9CUCU</name>
<keyword evidence="9" id="KW-0576">Peroxisome</keyword>
<dbReference type="GO" id="GO:0005777">
    <property type="term" value="C:peroxisome"/>
    <property type="evidence" value="ECO:0007669"/>
    <property type="project" value="UniProtKB-SubCell"/>
</dbReference>
<evidence type="ECO:0000256" key="4">
    <source>
        <dbReference type="ARBA" id="ARBA00022630"/>
    </source>
</evidence>
<keyword evidence="7" id="KW-0560">Oxidoreductase</keyword>
<dbReference type="FunFam" id="1.20.140.10:FF:000010">
    <property type="entry name" value="Acyl-coenzyme A oxidase"/>
    <property type="match status" value="1"/>
</dbReference>
<dbReference type="SUPFAM" id="SSF47203">
    <property type="entry name" value="Acyl-CoA dehydrogenase C-terminal domain-like"/>
    <property type="match status" value="2"/>
</dbReference>
<keyword evidence="5 10" id="KW-0274">FAD</keyword>
<organism evidence="16 17">
    <name type="scientific">Zophobas morio</name>
    <dbReference type="NCBI Taxonomy" id="2755281"/>
    <lineage>
        <taxon>Eukaryota</taxon>
        <taxon>Metazoa</taxon>
        <taxon>Ecdysozoa</taxon>
        <taxon>Arthropoda</taxon>
        <taxon>Hexapoda</taxon>
        <taxon>Insecta</taxon>
        <taxon>Pterygota</taxon>
        <taxon>Neoptera</taxon>
        <taxon>Endopterygota</taxon>
        <taxon>Coleoptera</taxon>
        <taxon>Polyphaga</taxon>
        <taxon>Cucujiformia</taxon>
        <taxon>Tenebrionidae</taxon>
        <taxon>Zophobas</taxon>
    </lineage>
</organism>
<dbReference type="SUPFAM" id="SSF56645">
    <property type="entry name" value="Acyl-CoA dehydrogenase NM domain-like"/>
    <property type="match status" value="1"/>
</dbReference>
<evidence type="ECO:0000256" key="6">
    <source>
        <dbReference type="ARBA" id="ARBA00022832"/>
    </source>
</evidence>
<feature type="active site" description="Proton acceptor" evidence="11">
    <location>
        <position position="451"/>
    </location>
</feature>
<dbReference type="GO" id="GO:0005504">
    <property type="term" value="F:fatty acid binding"/>
    <property type="evidence" value="ECO:0007669"/>
    <property type="project" value="TreeGrafter"/>
</dbReference>
<evidence type="ECO:0000256" key="11">
    <source>
        <dbReference type="PIRSR" id="PIRSR000168-1"/>
    </source>
</evidence>
<dbReference type="InterPro" id="IPR055060">
    <property type="entry name" value="ACOX_C_alpha1"/>
</dbReference>
<protein>
    <recommendedName>
        <fullName evidence="10">Acyl-coenzyme A oxidase</fullName>
    </recommendedName>
</protein>
<dbReference type="InterPro" id="IPR012258">
    <property type="entry name" value="Acyl-CoA_oxidase"/>
</dbReference>
<gene>
    <name evidence="16" type="ORF">Zmor_009274</name>
</gene>
<evidence type="ECO:0000256" key="7">
    <source>
        <dbReference type="ARBA" id="ARBA00023002"/>
    </source>
</evidence>
<evidence type="ECO:0000313" key="17">
    <source>
        <dbReference type="Proteomes" id="UP001168821"/>
    </source>
</evidence>
<dbReference type="PANTHER" id="PTHR10909">
    <property type="entry name" value="ELECTRON TRANSPORT OXIDOREDUCTASE"/>
    <property type="match status" value="1"/>
</dbReference>
<accession>A0AA38IKQ1</accession>
<dbReference type="GO" id="GO:0033540">
    <property type="term" value="P:fatty acid beta-oxidation using acyl-CoA oxidase"/>
    <property type="evidence" value="ECO:0007669"/>
    <property type="project" value="TreeGrafter"/>
</dbReference>
<evidence type="ECO:0000256" key="3">
    <source>
        <dbReference type="ARBA" id="ARBA00006288"/>
    </source>
</evidence>
<evidence type="ECO:0000256" key="9">
    <source>
        <dbReference type="ARBA" id="ARBA00023140"/>
    </source>
</evidence>
<dbReference type="InterPro" id="IPR006091">
    <property type="entry name" value="Acyl-CoA_Oxase/DH_mid-dom"/>
</dbReference>
<keyword evidence="17" id="KW-1185">Reference proteome</keyword>
<evidence type="ECO:0000256" key="12">
    <source>
        <dbReference type="PIRSR" id="PIRSR000168-2"/>
    </source>
</evidence>
<dbReference type="InterPro" id="IPR002655">
    <property type="entry name" value="Acyl-CoA_oxidase_C"/>
</dbReference>
<dbReference type="InterPro" id="IPR046373">
    <property type="entry name" value="Acyl-CoA_Oxase/DH_mid-dom_sf"/>
</dbReference>
<dbReference type="Gene3D" id="2.40.110.10">
    <property type="entry name" value="Butyryl-CoA Dehydrogenase, subunit A, domain 2"/>
    <property type="match status" value="1"/>
</dbReference>
<dbReference type="GO" id="GO:0055088">
    <property type="term" value="P:lipid homeostasis"/>
    <property type="evidence" value="ECO:0007669"/>
    <property type="project" value="TreeGrafter"/>
</dbReference>
<proteinExistence type="inferred from homology"/>
<keyword evidence="4 10" id="KW-0285">Flavoprotein</keyword>
<evidence type="ECO:0000256" key="10">
    <source>
        <dbReference type="PIRNR" id="PIRNR000168"/>
    </source>
</evidence>
<comment type="cofactor">
    <cofactor evidence="1">
        <name>FAD</name>
        <dbReference type="ChEBI" id="CHEBI:57692"/>
    </cofactor>
</comment>
<feature type="domain" description="Acyl-CoA oxidase C-terminal" evidence="13">
    <location>
        <begin position="512"/>
        <end position="687"/>
    </location>
</feature>
<keyword evidence="6" id="KW-0276">Fatty acid metabolism</keyword>
<dbReference type="GO" id="GO:0071949">
    <property type="term" value="F:FAD binding"/>
    <property type="evidence" value="ECO:0007669"/>
    <property type="project" value="InterPro"/>
</dbReference>
<dbReference type="PIRSF" id="PIRSF000168">
    <property type="entry name" value="Acyl-CoA_oxidase"/>
    <property type="match status" value="1"/>
</dbReference>
<dbReference type="FunFam" id="1.20.140.10:FF:000007">
    <property type="entry name" value="Acyl-coenzyme A oxidase"/>
    <property type="match status" value="1"/>
</dbReference>
<sequence length="699" mass="78767">MASVDVNFISNLPPGPLDAYRKRATFDWKQMKLFFEDAELLKVKMQLWQCLENDPIFERSLVVQPTEDMKRITALQLHNFRRYKILTPKMAKLPYKKKTRLLMTINEALAVTFPDVSVKHALGVDLFKNTLTTLGTERHQHILDAAWNGTALSCLALTEVAHGSNTKKMRTTSTYDKNTQEFVINTPDFQAAKCWVGNLGKSCTLALLFAQLYTNEQCYGLHAFVVPIRDPVTLLPYPGVTIGDMGEKIGLHGIDNGFIMFKDYRIPRENLLNRTADVTPEGEYKSSFSEPGKILAAALENLSAGRVGIMQESSNNLICAVTIAVRYAALRKQFNCKPDDDNETPIIEYQLHQWRLFPYVSAAAVFKIFISAFTNEYLSIVERSTAATKIEDFTAVVSEVHAIVSSSKPLMTWTCRDAVQECREACGGHGFLKSARFGDIRGAVDPTVTYEGDNNVLGQQASNWLLRQWEKVRHSEEDPCSPLGTCTFLKGYEEILGRTFVGTVVQDVLSLSFIHTCYEWLITYIVQETYNKQQSLVSTGKCRTEARNESQVYWASVLTRIYGEYNAFKFYCSQLATTQGSMHTVLEQLGILYGVSNLEKHCSYFYQGRFARTPEFSLLLKEGVLRACAGLKDNVVAIVDALAPPDYVINSVLGKTDGKLYENLQATFLQNPKALTRPEWWQEIVVPGAPDFKKPKCKL</sequence>
<dbReference type="AlphaFoldDB" id="A0AA38IKQ1"/>
<evidence type="ECO:0000313" key="16">
    <source>
        <dbReference type="EMBL" id="KAJ3657475.1"/>
    </source>
</evidence>
<comment type="caution">
    <text evidence="16">The sequence shown here is derived from an EMBL/GenBank/DDBJ whole genome shotgun (WGS) entry which is preliminary data.</text>
</comment>
<dbReference type="GO" id="GO:0016402">
    <property type="term" value="F:pristanoyl-CoA oxidase activity"/>
    <property type="evidence" value="ECO:0007669"/>
    <property type="project" value="TreeGrafter"/>
</dbReference>